<dbReference type="RefSeq" id="WP_345602879.1">
    <property type="nucleotide sequence ID" value="NZ_BAABJO010000002.1"/>
</dbReference>
<dbReference type="InterPro" id="IPR036873">
    <property type="entry name" value="Rhodanese-like_dom_sf"/>
</dbReference>
<dbReference type="SMART" id="SM00450">
    <property type="entry name" value="RHOD"/>
    <property type="match status" value="1"/>
</dbReference>
<dbReference type="Proteomes" id="UP001500804">
    <property type="component" value="Unassembled WGS sequence"/>
</dbReference>
<evidence type="ECO:0000313" key="3">
    <source>
        <dbReference type="Proteomes" id="UP001500804"/>
    </source>
</evidence>
<organism evidence="2 3">
    <name type="scientific">Pseudonocardia adelaidensis</name>
    <dbReference type="NCBI Taxonomy" id="648754"/>
    <lineage>
        <taxon>Bacteria</taxon>
        <taxon>Bacillati</taxon>
        <taxon>Actinomycetota</taxon>
        <taxon>Actinomycetes</taxon>
        <taxon>Pseudonocardiales</taxon>
        <taxon>Pseudonocardiaceae</taxon>
        <taxon>Pseudonocardia</taxon>
    </lineage>
</organism>
<accession>A0ABP9NEG2</accession>
<dbReference type="CDD" id="cd00158">
    <property type="entry name" value="RHOD"/>
    <property type="match status" value="1"/>
</dbReference>
<feature type="domain" description="Rhodanese" evidence="1">
    <location>
        <begin position="9"/>
        <end position="96"/>
    </location>
</feature>
<gene>
    <name evidence="2" type="ORF">GCM10023320_04560</name>
</gene>
<keyword evidence="3" id="KW-1185">Reference proteome</keyword>
<comment type="caution">
    <text evidence="2">The sequence shown here is derived from an EMBL/GenBank/DDBJ whole genome shotgun (WGS) entry which is preliminary data.</text>
</comment>
<dbReference type="Pfam" id="PF00581">
    <property type="entry name" value="Rhodanese"/>
    <property type="match status" value="1"/>
</dbReference>
<reference evidence="3" key="1">
    <citation type="journal article" date="2019" name="Int. J. Syst. Evol. Microbiol.">
        <title>The Global Catalogue of Microorganisms (GCM) 10K type strain sequencing project: providing services to taxonomists for standard genome sequencing and annotation.</title>
        <authorList>
            <consortium name="The Broad Institute Genomics Platform"/>
            <consortium name="The Broad Institute Genome Sequencing Center for Infectious Disease"/>
            <person name="Wu L."/>
            <person name="Ma J."/>
        </authorList>
    </citation>
    <scope>NUCLEOTIDE SEQUENCE [LARGE SCALE GENOMIC DNA]</scope>
    <source>
        <strain evidence="3">JCM 18302</strain>
    </source>
</reference>
<proteinExistence type="predicted"/>
<dbReference type="PANTHER" id="PTHR43031">
    <property type="entry name" value="FAD-DEPENDENT OXIDOREDUCTASE"/>
    <property type="match status" value="1"/>
</dbReference>
<evidence type="ECO:0000313" key="2">
    <source>
        <dbReference type="EMBL" id="GAA5111539.1"/>
    </source>
</evidence>
<dbReference type="InterPro" id="IPR001763">
    <property type="entry name" value="Rhodanese-like_dom"/>
</dbReference>
<dbReference type="InterPro" id="IPR050229">
    <property type="entry name" value="GlpE_sulfurtransferase"/>
</dbReference>
<dbReference type="Gene3D" id="3.40.250.10">
    <property type="entry name" value="Rhodanese-like domain"/>
    <property type="match status" value="1"/>
</dbReference>
<dbReference type="PANTHER" id="PTHR43031:SF1">
    <property type="entry name" value="PYRIDINE NUCLEOTIDE-DISULPHIDE OXIDOREDUCTASE"/>
    <property type="match status" value="1"/>
</dbReference>
<dbReference type="EMBL" id="BAABJO010000002">
    <property type="protein sequence ID" value="GAA5111539.1"/>
    <property type="molecule type" value="Genomic_DNA"/>
</dbReference>
<evidence type="ECO:0000259" key="1">
    <source>
        <dbReference type="PROSITE" id="PS50206"/>
    </source>
</evidence>
<name>A0ABP9NEG2_9PSEU</name>
<protein>
    <submittedName>
        <fullName evidence="2">Rhodanese-like domain-containing protein</fullName>
    </submittedName>
</protein>
<dbReference type="SUPFAM" id="SSF52821">
    <property type="entry name" value="Rhodanese/Cell cycle control phosphatase"/>
    <property type="match status" value="1"/>
</dbReference>
<sequence>MDPKTAYERRQDVQLLDIREDAEWNAGRIEGAVHIPLAQLPARLAELERGRPVVTVCRSGGRAGKASEHLTQAGLTAETMDGGMAAWSQAGLPFTAADGGPGRVA</sequence>
<dbReference type="PROSITE" id="PS50206">
    <property type="entry name" value="RHODANESE_3"/>
    <property type="match status" value="1"/>
</dbReference>